<organism evidence="1 2">
    <name type="scientific">Aliarcobacter vitoriensis</name>
    <dbReference type="NCBI Taxonomy" id="2011099"/>
    <lineage>
        <taxon>Bacteria</taxon>
        <taxon>Pseudomonadati</taxon>
        <taxon>Campylobacterota</taxon>
        <taxon>Epsilonproteobacteria</taxon>
        <taxon>Campylobacterales</taxon>
        <taxon>Arcobacteraceae</taxon>
        <taxon>Aliarcobacter</taxon>
    </lineage>
</organism>
<dbReference type="AlphaFoldDB" id="A0A366MUH0"/>
<protein>
    <recommendedName>
        <fullName evidence="3">Lipoprotein</fullName>
    </recommendedName>
</protein>
<dbReference type="RefSeq" id="WP_113892534.1">
    <property type="nucleotide sequence ID" value="NZ_JANJGA010000003.1"/>
</dbReference>
<reference evidence="1 2" key="1">
    <citation type="submission" date="2017-10" db="EMBL/GenBank/DDBJ databases">
        <title>Genomics of the genus Arcobacter.</title>
        <authorList>
            <person name="Perez-Cataluna A."/>
            <person name="Figueras M.J."/>
        </authorList>
    </citation>
    <scope>NUCLEOTIDE SEQUENCE [LARGE SCALE GENOMIC DNA]</scope>
    <source>
        <strain evidence="1 2">CECT 9230</strain>
    </source>
</reference>
<evidence type="ECO:0000313" key="1">
    <source>
        <dbReference type="EMBL" id="RBQ29906.1"/>
    </source>
</evidence>
<proteinExistence type="predicted"/>
<accession>A0A366MUH0</accession>
<dbReference type="EMBL" id="PDKB01000002">
    <property type="protein sequence ID" value="RBQ29906.1"/>
    <property type="molecule type" value="Genomic_DNA"/>
</dbReference>
<evidence type="ECO:0008006" key="3">
    <source>
        <dbReference type="Google" id="ProtNLM"/>
    </source>
</evidence>
<gene>
    <name evidence="1" type="ORF">CRU91_01110</name>
</gene>
<keyword evidence="2" id="KW-1185">Reference proteome</keyword>
<sequence>MKTYIKIFFLPLLIVFIFSGCLANELNTSNAVNNQTSSKSEENFKVPLLNEEGDLRENKEYSESDFRAYSIFDRKYNPKVKEKIGDKQASKAPQHVWVYTKEFAERFGMPKRWIGGDDFKGALAIAYRVEVVNDISCGYFGKSDNCRKFNSNKILDIYLPNNSKTVPWNTTEQIGLDWPNNNSMTFLNLIENTENEKNKYIERNGSLPKEYGINDHHKSFKIKIGIDGTTFAHSFKKDGFAEYNHGGVPLVVYFYRNIFEGIDLIRLSVVNFANSNNGKNIDMQIWLHKGNPVDLTDKKSDDFRLKNIKYARSIDSTGKPSSIKSHKDVMPEHKIIPSEAFMKRVNEYEKEYEKYDFFEYFKENVNK</sequence>
<name>A0A366MUH0_9BACT</name>
<evidence type="ECO:0000313" key="2">
    <source>
        <dbReference type="Proteomes" id="UP000252669"/>
    </source>
</evidence>
<dbReference type="Proteomes" id="UP000252669">
    <property type="component" value="Unassembled WGS sequence"/>
</dbReference>
<dbReference type="PROSITE" id="PS51257">
    <property type="entry name" value="PROKAR_LIPOPROTEIN"/>
    <property type="match status" value="1"/>
</dbReference>
<comment type="caution">
    <text evidence="1">The sequence shown here is derived from an EMBL/GenBank/DDBJ whole genome shotgun (WGS) entry which is preliminary data.</text>
</comment>
<dbReference type="OrthoDB" id="8882228at2"/>